<keyword evidence="3" id="KW-0949">S-adenosyl-L-methionine</keyword>
<keyword evidence="2" id="KW-0808">Transferase</keyword>
<dbReference type="RefSeq" id="WP_253741426.1">
    <property type="nucleotide sequence ID" value="NZ_BAABKA010000050.1"/>
</dbReference>
<keyword evidence="6" id="KW-1185">Reference proteome</keyword>
<dbReference type="InterPro" id="IPR029063">
    <property type="entry name" value="SAM-dependent_MTases_sf"/>
</dbReference>
<evidence type="ECO:0000259" key="4">
    <source>
        <dbReference type="Pfam" id="PF13649"/>
    </source>
</evidence>
<gene>
    <name evidence="5" type="ORF">HD597_001854</name>
</gene>
<dbReference type="Proteomes" id="UP001139648">
    <property type="component" value="Unassembled WGS sequence"/>
</dbReference>
<dbReference type="EMBL" id="JAMZEB010000002">
    <property type="protein sequence ID" value="MCP2354834.1"/>
    <property type="molecule type" value="Genomic_DNA"/>
</dbReference>
<dbReference type="GO" id="GO:0008168">
    <property type="term" value="F:methyltransferase activity"/>
    <property type="evidence" value="ECO:0007669"/>
    <property type="project" value="UniProtKB-KW"/>
</dbReference>
<reference evidence="5" key="1">
    <citation type="submission" date="2022-06" db="EMBL/GenBank/DDBJ databases">
        <title>Sequencing the genomes of 1000 actinobacteria strains.</title>
        <authorList>
            <person name="Klenk H.-P."/>
        </authorList>
    </citation>
    <scope>NUCLEOTIDE SEQUENCE</scope>
    <source>
        <strain evidence="5">DSM 46694</strain>
    </source>
</reference>
<organism evidence="5 6">
    <name type="scientific">Nonomuraea thailandensis</name>
    <dbReference type="NCBI Taxonomy" id="1188745"/>
    <lineage>
        <taxon>Bacteria</taxon>
        <taxon>Bacillati</taxon>
        <taxon>Actinomycetota</taxon>
        <taxon>Actinomycetes</taxon>
        <taxon>Streptosporangiales</taxon>
        <taxon>Streptosporangiaceae</taxon>
        <taxon>Nonomuraea</taxon>
    </lineage>
</organism>
<keyword evidence="1 5" id="KW-0489">Methyltransferase</keyword>
<protein>
    <submittedName>
        <fullName evidence="5">SAM-dependent methyltransferase</fullName>
    </submittedName>
</protein>
<evidence type="ECO:0000256" key="1">
    <source>
        <dbReference type="ARBA" id="ARBA00022603"/>
    </source>
</evidence>
<comment type="caution">
    <text evidence="5">The sequence shown here is derived from an EMBL/GenBank/DDBJ whole genome shotgun (WGS) entry which is preliminary data.</text>
</comment>
<dbReference type="GO" id="GO:0032259">
    <property type="term" value="P:methylation"/>
    <property type="evidence" value="ECO:0007669"/>
    <property type="project" value="UniProtKB-KW"/>
</dbReference>
<evidence type="ECO:0000313" key="5">
    <source>
        <dbReference type="EMBL" id="MCP2354834.1"/>
    </source>
</evidence>
<evidence type="ECO:0000256" key="2">
    <source>
        <dbReference type="ARBA" id="ARBA00022679"/>
    </source>
</evidence>
<dbReference type="AlphaFoldDB" id="A0A9X2K039"/>
<dbReference type="CDD" id="cd02440">
    <property type="entry name" value="AdoMet_MTases"/>
    <property type="match status" value="1"/>
</dbReference>
<dbReference type="InterPro" id="IPR041698">
    <property type="entry name" value="Methyltransf_25"/>
</dbReference>
<feature type="domain" description="Methyltransferase" evidence="4">
    <location>
        <begin position="40"/>
        <end position="132"/>
    </location>
</feature>
<evidence type="ECO:0000256" key="3">
    <source>
        <dbReference type="ARBA" id="ARBA00022691"/>
    </source>
</evidence>
<name>A0A9X2K039_9ACTN</name>
<dbReference type="PANTHER" id="PTHR43464:SF19">
    <property type="entry name" value="UBIQUINONE BIOSYNTHESIS O-METHYLTRANSFERASE, MITOCHONDRIAL"/>
    <property type="match status" value="1"/>
</dbReference>
<dbReference type="Pfam" id="PF13649">
    <property type="entry name" value="Methyltransf_25"/>
    <property type="match status" value="1"/>
</dbReference>
<evidence type="ECO:0000313" key="6">
    <source>
        <dbReference type="Proteomes" id="UP001139648"/>
    </source>
</evidence>
<dbReference type="PANTHER" id="PTHR43464">
    <property type="entry name" value="METHYLTRANSFERASE"/>
    <property type="match status" value="1"/>
</dbReference>
<dbReference type="SUPFAM" id="SSF53335">
    <property type="entry name" value="S-adenosyl-L-methionine-dependent methyltransferases"/>
    <property type="match status" value="1"/>
</dbReference>
<dbReference type="Gene3D" id="3.40.50.150">
    <property type="entry name" value="Vaccinia Virus protein VP39"/>
    <property type="match status" value="1"/>
</dbReference>
<sequence length="241" mass="25821">MADAIFENPRLAAIYDPLDPDRSDLDCYAAIAAELGARSVLDVGCGTGTFALLLAGRGIEVTGVDPAKASLDVARAKPGSERVRWIHGHATDVPPLAADLATITGNAAQAIVDPADWRATLAAVHAALRPGGHLVFETRDPAAKAWLGWTRERTYQAVDLPGVGRVEQWHDLLDVSGPMVTFRSTCVFASDGEVVTSHSTLRFREREEVEADLAAGGYVLREVRDAPDRPGKEFVFLAGRP</sequence>
<proteinExistence type="predicted"/>
<accession>A0A9X2K039</accession>